<keyword evidence="2" id="KW-1003">Cell membrane</keyword>
<proteinExistence type="predicted"/>
<evidence type="ECO:0000256" key="4">
    <source>
        <dbReference type="ARBA" id="ARBA00022989"/>
    </source>
</evidence>
<feature type="transmembrane region" description="Helical" evidence="6">
    <location>
        <begin position="23"/>
        <end position="47"/>
    </location>
</feature>
<evidence type="ECO:0000256" key="6">
    <source>
        <dbReference type="SAM" id="Phobius"/>
    </source>
</evidence>
<dbReference type="EMBL" id="JACOMF010000025">
    <property type="protein sequence ID" value="MBC4017205.1"/>
    <property type="molecule type" value="Genomic_DNA"/>
</dbReference>
<dbReference type="PANTHER" id="PTHR36115:SF4">
    <property type="entry name" value="MEMBRANE PROTEIN"/>
    <property type="match status" value="1"/>
</dbReference>
<feature type="domain" description="RDD" evidence="7">
    <location>
        <begin position="16"/>
        <end position="139"/>
    </location>
</feature>
<dbReference type="InterPro" id="IPR051791">
    <property type="entry name" value="Pra-immunoreactive"/>
</dbReference>
<evidence type="ECO:0000256" key="5">
    <source>
        <dbReference type="ARBA" id="ARBA00023136"/>
    </source>
</evidence>
<dbReference type="RefSeq" id="WP_186771972.1">
    <property type="nucleotide sequence ID" value="NZ_JACOMF010000025.1"/>
</dbReference>
<evidence type="ECO:0000313" key="9">
    <source>
        <dbReference type="Proteomes" id="UP000600101"/>
    </source>
</evidence>
<dbReference type="AlphaFoldDB" id="A0A9X0R0U9"/>
<keyword evidence="9" id="KW-1185">Reference proteome</keyword>
<gene>
    <name evidence="8" type="ORF">H7965_17990</name>
</gene>
<dbReference type="Proteomes" id="UP000600101">
    <property type="component" value="Unassembled WGS sequence"/>
</dbReference>
<dbReference type="InterPro" id="IPR010432">
    <property type="entry name" value="RDD"/>
</dbReference>
<dbReference type="Pfam" id="PF06271">
    <property type="entry name" value="RDD"/>
    <property type="match status" value="1"/>
</dbReference>
<evidence type="ECO:0000313" key="8">
    <source>
        <dbReference type="EMBL" id="MBC4017205.1"/>
    </source>
</evidence>
<keyword evidence="5 6" id="KW-0472">Membrane</keyword>
<comment type="subcellular location">
    <subcellularLocation>
        <location evidence="1">Cell membrane</location>
        <topology evidence="1">Multi-pass membrane protein</topology>
    </subcellularLocation>
</comment>
<feature type="transmembrane region" description="Helical" evidence="6">
    <location>
        <begin position="59"/>
        <end position="75"/>
    </location>
</feature>
<evidence type="ECO:0000256" key="1">
    <source>
        <dbReference type="ARBA" id="ARBA00004651"/>
    </source>
</evidence>
<sequence>MQGFGGRPADSPGMVLAGFWRRVLAQVIDIVWMLPLSLALGFLGLLLRGGDPDGSALSELLQSLIVALVVLIFWVERQATPGKWVLGLRIVAAEDGGQVPIGRLVARYLGYILSSIPFGLGFLWALWDTRRQTWHDKLARTLVVRDLPPGMPPPPSTPPFG</sequence>
<keyword evidence="3 6" id="KW-0812">Transmembrane</keyword>
<comment type="caution">
    <text evidence="8">The sequence shown here is derived from an EMBL/GenBank/DDBJ whole genome shotgun (WGS) entry which is preliminary data.</text>
</comment>
<accession>A0A9X0R0U9</accession>
<name>A0A9X0R0U9_9PROT</name>
<evidence type="ECO:0000256" key="2">
    <source>
        <dbReference type="ARBA" id="ARBA00022475"/>
    </source>
</evidence>
<evidence type="ECO:0000259" key="7">
    <source>
        <dbReference type="Pfam" id="PF06271"/>
    </source>
</evidence>
<dbReference type="GO" id="GO:0005886">
    <property type="term" value="C:plasma membrane"/>
    <property type="evidence" value="ECO:0007669"/>
    <property type="project" value="UniProtKB-SubCell"/>
</dbReference>
<reference evidence="8" key="1">
    <citation type="submission" date="2020-08" db="EMBL/GenBank/DDBJ databases">
        <authorList>
            <person name="Hu Y."/>
            <person name="Nguyen S.V."/>
            <person name="Li F."/>
            <person name="Fanning S."/>
        </authorList>
    </citation>
    <scope>NUCLEOTIDE SEQUENCE</scope>
    <source>
        <strain evidence="8">SYSU D8009</strain>
    </source>
</reference>
<feature type="transmembrane region" description="Helical" evidence="6">
    <location>
        <begin position="108"/>
        <end position="127"/>
    </location>
</feature>
<dbReference type="PANTHER" id="PTHR36115">
    <property type="entry name" value="PROLINE-RICH ANTIGEN HOMOLOG-RELATED"/>
    <property type="match status" value="1"/>
</dbReference>
<organism evidence="8 9">
    <name type="scientific">Siccirubricoccus deserti</name>
    <dbReference type="NCBI Taxonomy" id="2013562"/>
    <lineage>
        <taxon>Bacteria</taxon>
        <taxon>Pseudomonadati</taxon>
        <taxon>Pseudomonadota</taxon>
        <taxon>Alphaproteobacteria</taxon>
        <taxon>Acetobacterales</taxon>
        <taxon>Roseomonadaceae</taxon>
        <taxon>Siccirubricoccus</taxon>
    </lineage>
</organism>
<evidence type="ECO:0000256" key="3">
    <source>
        <dbReference type="ARBA" id="ARBA00022692"/>
    </source>
</evidence>
<keyword evidence="4 6" id="KW-1133">Transmembrane helix</keyword>
<protein>
    <submittedName>
        <fullName evidence="8">RDD family protein</fullName>
    </submittedName>
</protein>